<keyword evidence="3" id="KW-1185">Reference proteome</keyword>
<dbReference type="EMBL" id="FOKI01000012">
    <property type="protein sequence ID" value="SFB10454.1"/>
    <property type="molecule type" value="Genomic_DNA"/>
</dbReference>
<organism evidence="2 3">
    <name type="scientific">Clostridium frigidicarnis</name>
    <dbReference type="NCBI Taxonomy" id="84698"/>
    <lineage>
        <taxon>Bacteria</taxon>
        <taxon>Bacillati</taxon>
        <taxon>Bacillota</taxon>
        <taxon>Clostridia</taxon>
        <taxon>Eubacteriales</taxon>
        <taxon>Clostridiaceae</taxon>
        <taxon>Clostridium</taxon>
    </lineage>
</organism>
<proteinExistence type="predicted"/>
<protein>
    <submittedName>
        <fullName evidence="2">Ribosomal protein S18 acetylase RimI</fullName>
    </submittedName>
</protein>
<dbReference type="RefSeq" id="WP_090040819.1">
    <property type="nucleotide sequence ID" value="NZ_FOKI01000012.1"/>
</dbReference>
<name>A0A1I0YAY9_9CLOT</name>
<dbReference type="InterPro" id="IPR016181">
    <property type="entry name" value="Acyl_CoA_acyltransferase"/>
</dbReference>
<evidence type="ECO:0000259" key="1">
    <source>
        <dbReference type="PROSITE" id="PS51186"/>
    </source>
</evidence>
<evidence type="ECO:0000313" key="2">
    <source>
        <dbReference type="EMBL" id="SFB10454.1"/>
    </source>
</evidence>
<dbReference type="SUPFAM" id="SSF55729">
    <property type="entry name" value="Acyl-CoA N-acyltransferases (Nat)"/>
    <property type="match status" value="1"/>
</dbReference>
<dbReference type="OrthoDB" id="9783470at2"/>
<reference evidence="2 3" key="1">
    <citation type="submission" date="2016-10" db="EMBL/GenBank/DDBJ databases">
        <authorList>
            <person name="de Groot N.N."/>
        </authorList>
    </citation>
    <scope>NUCLEOTIDE SEQUENCE [LARGE SCALE GENOMIC DNA]</scope>
    <source>
        <strain evidence="2 3">DSM 12271</strain>
    </source>
</reference>
<dbReference type="PROSITE" id="PS51186">
    <property type="entry name" value="GNAT"/>
    <property type="match status" value="1"/>
</dbReference>
<dbReference type="AlphaFoldDB" id="A0A1I0YAY9"/>
<evidence type="ECO:0000313" key="3">
    <source>
        <dbReference type="Proteomes" id="UP000198619"/>
    </source>
</evidence>
<dbReference type="InterPro" id="IPR000182">
    <property type="entry name" value="GNAT_dom"/>
</dbReference>
<dbReference type="GO" id="GO:0016747">
    <property type="term" value="F:acyltransferase activity, transferring groups other than amino-acyl groups"/>
    <property type="evidence" value="ECO:0007669"/>
    <property type="project" value="InterPro"/>
</dbReference>
<dbReference type="Pfam" id="PF13508">
    <property type="entry name" value="Acetyltransf_7"/>
    <property type="match status" value="1"/>
</dbReference>
<keyword evidence="2" id="KW-0689">Ribosomal protein</keyword>
<feature type="domain" description="N-acetyltransferase" evidence="1">
    <location>
        <begin position="7"/>
        <end position="154"/>
    </location>
</feature>
<dbReference type="Gene3D" id="3.40.630.30">
    <property type="match status" value="1"/>
</dbReference>
<dbReference type="STRING" id="84698.SAMN04488528_101247"/>
<dbReference type="CDD" id="cd04301">
    <property type="entry name" value="NAT_SF"/>
    <property type="match status" value="1"/>
</dbReference>
<gene>
    <name evidence="2" type="ORF">SAMN04488528_101247</name>
</gene>
<dbReference type="GO" id="GO:0005840">
    <property type="term" value="C:ribosome"/>
    <property type="evidence" value="ECO:0007669"/>
    <property type="project" value="UniProtKB-KW"/>
</dbReference>
<sequence length="154" mass="18021">MFAFKKLLNDEEKLKIADEILRNLPQWFGIEEAIVEYVNGVRNTDFYVAYHLDKPIGFISIKSNNEYTSEIYVIGVLKENHNLGIGKKLLEVSQKELIKNKVRFLMVKTLGESHSDKNYKITREFYKNAGFYPLEEINEIWGKENPCLIMVKNL</sequence>
<keyword evidence="2" id="KW-0687">Ribonucleoprotein</keyword>
<dbReference type="Proteomes" id="UP000198619">
    <property type="component" value="Unassembled WGS sequence"/>
</dbReference>
<accession>A0A1I0YAY9</accession>